<proteinExistence type="predicted"/>
<dbReference type="AlphaFoldDB" id="A0A075H0D3"/>
<reference evidence="1" key="1">
    <citation type="journal article" date="2014" name="Genome Biol. Evol.">
        <title>Pangenome evidence for extensive interdomain horizontal transfer affecting lineage core and shell genes in uncultured planktonic thaumarchaeota and euryarchaeota.</title>
        <authorList>
            <person name="Deschamps P."/>
            <person name="Zivanovic Y."/>
            <person name="Moreira D."/>
            <person name="Rodriguez-Valera F."/>
            <person name="Lopez-Garcia P."/>
        </authorList>
    </citation>
    <scope>NUCLEOTIDE SEQUENCE</scope>
</reference>
<dbReference type="EMBL" id="KF900865">
    <property type="protein sequence ID" value="AIF09514.1"/>
    <property type="molecule type" value="Genomic_DNA"/>
</dbReference>
<name>A0A075H0D3_9EURY</name>
<organism evidence="1">
    <name type="scientific">uncultured marine group II/III euryarchaeote KM3_37_D11</name>
    <dbReference type="NCBI Taxonomy" id="1456443"/>
    <lineage>
        <taxon>Archaea</taxon>
        <taxon>Methanobacteriati</taxon>
        <taxon>Methanobacteriota</taxon>
        <taxon>environmental samples</taxon>
    </lineage>
</organism>
<accession>A0A075H0D3</accession>
<protein>
    <submittedName>
        <fullName evidence="1">Uncharacterized protein</fullName>
    </submittedName>
</protein>
<evidence type="ECO:0000313" key="1">
    <source>
        <dbReference type="EMBL" id="AIF09514.1"/>
    </source>
</evidence>
<sequence length="417" mass="47673">MTTSSKHPEPYQLVEIDEPRKVRIKHPSLNDWLEFIVFDEFKQLEPDTILTDVPVEQNIVGNLIKENLTDDPQLNLALQLPLNGTPLIGGTFGGIGSSSYASPHNFNRELISTILRLAPPIYSGTYPSESLVDGKNFTYIRGVKLKFAERMIATNHSINSAFGKHAFSTHAGVRRGYQGDYSVLSSLQIGQESTASEIEYGVSNYFSSDITLPNSFDDYMETDNLDIDLRRLQKEITEDVWIQMAHIRQQNPVLPESNAHRDIHDLHRNDMDVILRDYIKGEAKLKPWANIWYSSSAPNLDRVSTSIARGEGVKVVGEEQLKKARAVLLDNLSDFCRESPYAKLLRKTFPSRGKARQFAMKHVLMQGSENIQGLSTKMIDWKTHTDLDDVTRHLDWFRKRRMVSKLGDRYRWTWIGY</sequence>